<protein>
    <submittedName>
        <fullName evidence="1">Uncharacterized protein</fullName>
    </submittedName>
</protein>
<sequence length="83" mass="9406">MLCTFELSDLTSNGSNLISTTNNREPFIDERDPSHQMHDLTTRRSAIQCCAYHCTTLSPNLCYYRSFEIKNDCGSKNNTPSVP</sequence>
<evidence type="ECO:0000313" key="1">
    <source>
        <dbReference type="EMBL" id="KAI8539140.1"/>
    </source>
</evidence>
<gene>
    <name evidence="1" type="ORF">RHMOL_Rhmol09G0158100</name>
</gene>
<evidence type="ECO:0000313" key="2">
    <source>
        <dbReference type="Proteomes" id="UP001062846"/>
    </source>
</evidence>
<proteinExistence type="predicted"/>
<accession>A0ACC0MDU3</accession>
<name>A0ACC0MDU3_RHOML</name>
<organism evidence="1 2">
    <name type="scientific">Rhododendron molle</name>
    <name type="common">Chinese azalea</name>
    <name type="synonym">Azalea mollis</name>
    <dbReference type="NCBI Taxonomy" id="49168"/>
    <lineage>
        <taxon>Eukaryota</taxon>
        <taxon>Viridiplantae</taxon>
        <taxon>Streptophyta</taxon>
        <taxon>Embryophyta</taxon>
        <taxon>Tracheophyta</taxon>
        <taxon>Spermatophyta</taxon>
        <taxon>Magnoliopsida</taxon>
        <taxon>eudicotyledons</taxon>
        <taxon>Gunneridae</taxon>
        <taxon>Pentapetalae</taxon>
        <taxon>asterids</taxon>
        <taxon>Ericales</taxon>
        <taxon>Ericaceae</taxon>
        <taxon>Ericoideae</taxon>
        <taxon>Rhodoreae</taxon>
        <taxon>Rhododendron</taxon>
    </lineage>
</organism>
<dbReference type="Proteomes" id="UP001062846">
    <property type="component" value="Chromosome 9"/>
</dbReference>
<dbReference type="EMBL" id="CM046396">
    <property type="protein sequence ID" value="KAI8539140.1"/>
    <property type="molecule type" value="Genomic_DNA"/>
</dbReference>
<keyword evidence="2" id="KW-1185">Reference proteome</keyword>
<reference evidence="1" key="1">
    <citation type="submission" date="2022-02" db="EMBL/GenBank/DDBJ databases">
        <title>Plant Genome Project.</title>
        <authorList>
            <person name="Zhang R.-G."/>
        </authorList>
    </citation>
    <scope>NUCLEOTIDE SEQUENCE</scope>
    <source>
        <strain evidence="1">AT1</strain>
    </source>
</reference>
<comment type="caution">
    <text evidence="1">The sequence shown here is derived from an EMBL/GenBank/DDBJ whole genome shotgun (WGS) entry which is preliminary data.</text>
</comment>